<dbReference type="Pfam" id="PF00338">
    <property type="entry name" value="Ribosomal_S10"/>
    <property type="match status" value="1"/>
</dbReference>
<dbReference type="InterPro" id="IPR027486">
    <property type="entry name" value="Ribosomal_uS10_dom"/>
</dbReference>
<dbReference type="SUPFAM" id="SSF54999">
    <property type="entry name" value="Ribosomal protein S10"/>
    <property type="match status" value="1"/>
</dbReference>
<accession>A8M9S0</accession>
<dbReference type="GO" id="GO:0000049">
    <property type="term" value="F:tRNA binding"/>
    <property type="evidence" value="ECO:0007669"/>
    <property type="project" value="UniProtKB-UniRule"/>
</dbReference>
<dbReference type="PROSITE" id="PS00361">
    <property type="entry name" value="RIBOSOMAL_S10"/>
    <property type="match status" value="1"/>
</dbReference>
<proteinExistence type="inferred from homology"/>
<name>A8M9S0_CALMQ</name>
<evidence type="ECO:0000256" key="2">
    <source>
        <dbReference type="ARBA" id="ARBA00022980"/>
    </source>
</evidence>
<evidence type="ECO:0000259" key="6">
    <source>
        <dbReference type="SMART" id="SM01403"/>
    </source>
</evidence>
<dbReference type="InterPro" id="IPR036838">
    <property type="entry name" value="Ribosomal_uS10_dom_sf"/>
</dbReference>
<keyword evidence="8" id="KW-1185">Reference proteome</keyword>
<dbReference type="Proteomes" id="UP000001137">
    <property type="component" value="Chromosome"/>
</dbReference>
<dbReference type="AlphaFoldDB" id="A8M9S0"/>
<keyword evidence="3 5" id="KW-0687">Ribonucleoprotein</keyword>
<dbReference type="Gene3D" id="3.30.70.600">
    <property type="entry name" value="Ribosomal protein S10 domain"/>
    <property type="match status" value="1"/>
</dbReference>
<dbReference type="eggNOG" id="arCOG01758">
    <property type="taxonomic scope" value="Archaea"/>
</dbReference>
<dbReference type="InterPro" id="IPR001848">
    <property type="entry name" value="Ribosomal_uS10"/>
</dbReference>
<dbReference type="GO" id="GO:0015935">
    <property type="term" value="C:small ribosomal subunit"/>
    <property type="evidence" value="ECO:0007669"/>
    <property type="project" value="UniProtKB-UniRule"/>
</dbReference>
<protein>
    <recommendedName>
        <fullName evidence="4 5">Small ribosomal subunit protein uS10</fullName>
    </recommendedName>
</protein>
<evidence type="ECO:0000313" key="7">
    <source>
        <dbReference type="EMBL" id="ABW00951.1"/>
    </source>
</evidence>
<dbReference type="GO" id="GO:0006412">
    <property type="term" value="P:translation"/>
    <property type="evidence" value="ECO:0007669"/>
    <property type="project" value="UniProtKB-UniRule"/>
</dbReference>
<dbReference type="GO" id="GO:0003735">
    <property type="term" value="F:structural constituent of ribosome"/>
    <property type="evidence" value="ECO:0007669"/>
    <property type="project" value="UniProtKB-UniRule"/>
</dbReference>
<keyword evidence="2 5" id="KW-0689">Ribosomal protein</keyword>
<organism evidence="7 8">
    <name type="scientific">Caldivirga maquilingensis (strain ATCC 700844 / DSM 13496 / JCM 10307 / IC-167)</name>
    <dbReference type="NCBI Taxonomy" id="397948"/>
    <lineage>
        <taxon>Archaea</taxon>
        <taxon>Thermoproteota</taxon>
        <taxon>Thermoprotei</taxon>
        <taxon>Thermoproteales</taxon>
        <taxon>Thermoproteaceae</taxon>
        <taxon>Caldivirga</taxon>
    </lineage>
</organism>
<dbReference type="EMBL" id="CP000852">
    <property type="protein sequence ID" value="ABW00951.1"/>
    <property type="molecule type" value="Genomic_DNA"/>
</dbReference>
<dbReference type="FunFam" id="3.30.70.600:FF:000004">
    <property type="entry name" value="30S ribosomal protein S10"/>
    <property type="match status" value="1"/>
</dbReference>
<dbReference type="STRING" id="397948.Cmaq_0097"/>
<evidence type="ECO:0000256" key="1">
    <source>
        <dbReference type="ARBA" id="ARBA00007102"/>
    </source>
</evidence>
<evidence type="ECO:0000256" key="3">
    <source>
        <dbReference type="ARBA" id="ARBA00023274"/>
    </source>
</evidence>
<dbReference type="HOGENOM" id="CLU_122625_0_1_2"/>
<evidence type="ECO:0000256" key="4">
    <source>
        <dbReference type="ARBA" id="ARBA00035162"/>
    </source>
</evidence>
<dbReference type="HAMAP" id="MF_00508">
    <property type="entry name" value="Ribosomal_uS10"/>
    <property type="match status" value="1"/>
</dbReference>
<comment type="subunit">
    <text evidence="5">Part of the 30S ribosomal subunit.</text>
</comment>
<feature type="domain" description="Small ribosomal subunit protein uS10" evidence="6">
    <location>
        <begin position="24"/>
        <end position="118"/>
    </location>
</feature>
<dbReference type="KEGG" id="cma:Cmaq_0097"/>
<dbReference type="InterPro" id="IPR005729">
    <property type="entry name" value="Ribosomal_uS10_euk/arc"/>
</dbReference>
<comment type="similarity">
    <text evidence="1 5">Belongs to the universal ribosomal protein uS10 family.</text>
</comment>
<dbReference type="PANTHER" id="PTHR11700">
    <property type="entry name" value="30S RIBOSOMAL PROTEIN S10 FAMILY MEMBER"/>
    <property type="match status" value="1"/>
</dbReference>
<sequence length="121" mass="13963">MSCLSVQKCFKGVSYQWPVPRIVRIRIWGTNTDSVDGLARDITGIAKKLGIKVRGPIPLPTRRLMVTVRRAPSGQGYHTYDHWEMRIHKRVVDMDADERALRQLMRLRIPEDVKVEIELIG</sequence>
<dbReference type="PRINTS" id="PR00971">
    <property type="entry name" value="RIBOSOMALS10"/>
</dbReference>
<dbReference type="SMART" id="SM01403">
    <property type="entry name" value="Ribosomal_S10"/>
    <property type="match status" value="1"/>
</dbReference>
<reference evidence="7 8" key="1">
    <citation type="submission" date="2007-10" db="EMBL/GenBank/DDBJ databases">
        <title>Complete sequence of Caldivirga maquilingensis IC-167.</title>
        <authorList>
            <consortium name="US DOE Joint Genome Institute"/>
            <person name="Copeland A."/>
            <person name="Lucas S."/>
            <person name="Lapidus A."/>
            <person name="Barry K."/>
            <person name="Glavina del Rio T."/>
            <person name="Dalin E."/>
            <person name="Tice H."/>
            <person name="Pitluck S."/>
            <person name="Saunders E."/>
            <person name="Brettin T."/>
            <person name="Bruce D."/>
            <person name="Detter J.C."/>
            <person name="Han C."/>
            <person name="Schmutz J."/>
            <person name="Larimer F."/>
            <person name="Land M."/>
            <person name="Hauser L."/>
            <person name="Kyrpides N."/>
            <person name="Ivanova N."/>
            <person name="Biddle J.F."/>
            <person name="Zhang Z."/>
            <person name="Fitz-Gibbon S.T."/>
            <person name="Lowe T.M."/>
            <person name="Saltikov C."/>
            <person name="House C.H."/>
            <person name="Richardson P."/>
        </authorList>
    </citation>
    <scope>NUCLEOTIDE SEQUENCE [LARGE SCALE GENOMIC DNA]</scope>
    <source>
        <strain evidence="8">ATCC 700844 / DSM 13496 / JCM 10307 / IC-167</strain>
    </source>
</reference>
<evidence type="ECO:0000313" key="8">
    <source>
        <dbReference type="Proteomes" id="UP000001137"/>
    </source>
</evidence>
<dbReference type="NCBIfam" id="TIGR01046">
    <property type="entry name" value="uS10_euk_arch"/>
    <property type="match status" value="1"/>
</dbReference>
<evidence type="ECO:0000256" key="5">
    <source>
        <dbReference type="HAMAP-Rule" id="MF_00508"/>
    </source>
</evidence>
<gene>
    <name evidence="5" type="primary">rps10</name>
    <name evidence="7" type="ordered locus">Cmaq_0097</name>
</gene>
<dbReference type="InterPro" id="IPR018268">
    <property type="entry name" value="Ribosomal_uS10_CS"/>
</dbReference>
<comment type="function">
    <text evidence="5">Involved in the binding of tRNA to the ribosomes.</text>
</comment>